<organism evidence="7 8">
    <name type="scientific">Pseudonocardia hierapolitana</name>
    <dbReference type="NCBI Taxonomy" id="1128676"/>
    <lineage>
        <taxon>Bacteria</taxon>
        <taxon>Bacillati</taxon>
        <taxon>Actinomycetota</taxon>
        <taxon>Actinomycetes</taxon>
        <taxon>Pseudonocardiales</taxon>
        <taxon>Pseudonocardiaceae</taxon>
        <taxon>Pseudonocardia</taxon>
    </lineage>
</organism>
<name>A0A561SYC8_9PSEU</name>
<evidence type="ECO:0000256" key="2">
    <source>
        <dbReference type="ARBA" id="ARBA00022679"/>
    </source>
</evidence>
<dbReference type="SUPFAM" id="SSF53335">
    <property type="entry name" value="S-adenosyl-L-methionine-dependent methyltransferases"/>
    <property type="match status" value="1"/>
</dbReference>
<comment type="caution">
    <text evidence="7">The sequence shown here is derived from an EMBL/GenBank/DDBJ whole genome shotgun (WGS) entry which is preliminary data.</text>
</comment>
<dbReference type="PROSITE" id="PS51683">
    <property type="entry name" value="SAM_OMT_II"/>
    <property type="match status" value="1"/>
</dbReference>
<dbReference type="GO" id="GO:0046983">
    <property type="term" value="F:protein dimerization activity"/>
    <property type="evidence" value="ECO:0007669"/>
    <property type="project" value="InterPro"/>
</dbReference>
<proteinExistence type="predicted"/>
<dbReference type="Pfam" id="PF08100">
    <property type="entry name" value="Dimerisation"/>
    <property type="match status" value="1"/>
</dbReference>
<dbReference type="InterPro" id="IPR029063">
    <property type="entry name" value="SAM-dependent_MTases_sf"/>
</dbReference>
<dbReference type="InterPro" id="IPR016461">
    <property type="entry name" value="COMT-like"/>
</dbReference>
<keyword evidence="8" id="KW-1185">Reference proteome</keyword>
<dbReference type="PANTHER" id="PTHR43712:SF2">
    <property type="entry name" value="O-METHYLTRANSFERASE CICE"/>
    <property type="match status" value="1"/>
</dbReference>
<feature type="active site" description="Proton acceptor" evidence="4">
    <location>
        <position position="233"/>
    </location>
</feature>
<dbReference type="GO" id="GO:0032259">
    <property type="term" value="P:methylation"/>
    <property type="evidence" value="ECO:0007669"/>
    <property type="project" value="UniProtKB-KW"/>
</dbReference>
<reference evidence="7 8" key="1">
    <citation type="submission" date="2019-06" db="EMBL/GenBank/DDBJ databases">
        <title>Sequencing the genomes of 1000 actinobacteria strains.</title>
        <authorList>
            <person name="Klenk H.-P."/>
        </authorList>
    </citation>
    <scope>NUCLEOTIDE SEQUENCE [LARGE SCALE GENOMIC DNA]</scope>
    <source>
        <strain evidence="7 8">DSM 45671</strain>
    </source>
</reference>
<evidence type="ECO:0000256" key="1">
    <source>
        <dbReference type="ARBA" id="ARBA00022603"/>
    </source>
</evidence>
<evidence type="ECO:0000313" key="7">
    <source>
        <dbReference type="EMBL" id="TWF79878.1"/>
    </source>
</evidence>
<dbReference type="AlphaFoldDB" id="A0A561SYC8"/>
<evidence type="ECO:0000259" key="5">
    <source>
        <dbReference type="Pfam" id="PF00891"/>
    </source>
</evidence>
<dbReference type="EMBL" id="VIWU01000001">
    <property type="protein sequence ID" value="TWF79878.1"/>
    <property type="molecule type" value="Genomic_DNA"/>
</dbReference>
<dbReference type="InterPro" id="IPR001077">
    <property type="entry name" value="COMT_C"/>
</dbReference>
<dbReference type="SUPFAM" id="SSF46785">
    <property type="entry name" value="Winged helix' DNA-binding domain"/>
    <property type="match status" value="1"/>
</dbReference>
<feature type="domain" description="O-methyltransferase C-terminal" evidence="5">
    <location>
        <begin position="111"/>
        <end position="305"/>
    </location>
</feature>
<dbReference type="PANTHER" id="PTHR43712">
    <property type="entry name" value="PUTATIVE (AFU_ORTHOLOGUE AFUA_4G14580)-RELATED"/>
    <property type="match status" value="1"/>
</dbReference>
<dbReference type="InterPro" id="IPR012967">
    <property type="entry name" value="COMT_dimerisation"/>
</dbReference>
<dbReference type="PIRSF" id="PIRSF005739">
    <property type="entry name" value="O-mtase"/>
    <property type="match status" value="1"/>
</dbReference>
<keyword evidence="3" id="KW-0949">S-adenosyl-L-methionine</keyword>
<dbReference type="Proteomes" id="UP000321261">
    <property type="component" value="Unassembled WGS sequence"/>
</dbReference>
<dbReference type="Gene3D" id="3.40.50.150">
    <property type="entry name" value="Vaccinia Virus protein VP39"/>
    <property type="match status" value="1"/>
</dbReference>
<accession>A0A561SYC8</accession>
<keyword evidence="1 7" id="KW-0489">Methyltransferase</keyword>
<evidence type="ECO:0000313" key="8">
    <source>
        <dbReference type="Proteomes" id="UP000321261"/>
    </source>
</evidence>
<protein>
    <submittedName>
        <fullName evidence="7">Methyltransferase family protein</fullName>
    </submittedName>
</protein>
<dbReference type="InterPro" id="IPR036390">
    <property type="entry name" value="WH_DNA-bd_sf"/>
</dbReference>
<keyword evidence="2 7" id="KW-0808">Transferase</keyword>
<gene>
    <name evidence="7" type="ORF">FHX44_115814</name>
</gene>
<dbReference type="Gene3D" id="1.10.287.1350">
    <property type="match status" value="1"/>
</dbReference>
<dbReference type="Pfam" id="PF00891">
    <property type="entry name" value="Methyltransf_2"/>
    <property type="match status" value="1"/>
</dbReference>
<dbReference type="InterPro" id="IPR036388">
    <property type="entry name" value="WH-like_DNA-bd_sf"/>
</dbReference>
<sequence>MGMTPAARLARLTDGYVVTQLLWVAAELRIADALADGPRTAEELATQVGADAGVLRRVLRGLAAEEVLEDLPDGRFALTATGRLLRDGVEGSQRGAVLARGGLYYGALAGLLDAVRDGGVPFERVHGRTFFDHLDAHPAESARFQGSMAVRAAREAAAVVEAYDFRRFRTLVDVGGGTGVLLAAILRAAPGVSAVLFDRPEVVRDAQVPHVGGDFFAEVPAGAEAYVLSRVIHDWSDADAVAILRTVRRAIPDTGTLLLVEAVLPARAADDPAAVRMDVHILTLLGGQERTAAEFAVLLDAAGFRLDRVLPTGPGSGVHVLVARTAPDRDDRSA</sequence>
<evidence type="ECO:0000256" key="3">
    <source>
        <dbReference type="ARBA" id="ARBA00022691"/>
    </source>
</evidence>
<evidence type="ECO:0000256" key="4">
    <source>
        <dbReference type="PIRSR" id="PIRSR005739-1"/>
    </source>
</evidence>
<dbReference type="OrthoDB" id="3804952at2"/>
<dbReference type="Gene3D" id="1.10.10.10">
    <property type="entry name" value="Winged helix-like DNA-binding domain superfamily/Winged helix DNA-binding domain"/>
    <property type="match status" value="1"/>
</dbReference>
<evidence type="ECO:0000259" key="6">
    <source>
        <dbReference type="Pfam" id="PF08100"/>
    </source>
</evidence>
<feature type="domain" description="O-methyltransferase dimerisation" evidence="6">
    <location>
        <begin position="11"/>
        <end position="85"/>
    </location>
</feature>
<dbReference type="GO" id="GO:0008171">
    <property type="term" value="F:O-methyltransferase activity"/>
    <property type="evidence" value="ECO:0007669"/>
    <property type="project" value="InterPro"/>
</dbReference>